<evidence type="ECO:0000256" key="1">
    <source>
        <dbReference type="ARBA" id="ARBA00022691"/>
    </source>
</evidence>
<sequence>MISAPKYSFKEGLFFAPSYRKYTFLVTDDCNLECQYCYEKYKAPNSMSWEVARKFVDQIFAKDIHTHPFPETTFDFCGGETLLKADLIDQCITYIKEKIAEGGGEQNFKPIRYKLVTNGTLFGDAKVRKLFENHRIECGVSIDGLPAPHNKLRCNSYDRIAPQVEWWKSTQNGRATAMVTVSSENVSDLAKGIRHLVEDLGIYNLSLSIVFDDDNWQQDQYAESFFAQLIEIANLMLQPEYFSKVWCNAFDIGSFMPVHDRYPACPSTKTGLSVDYTGKLYVCFRFKNPEMRRDFSVGDVDSWIDESKMAVFQNCTTGNIQGFEECATCDIGSGCKRCPALNAEKNGGLYCGTINLCKVHHARFFATKYLMEKRAAIWRQAYK</sequence>
<dbReference type="Pfam" id="PF04055">
    <property type="entry name" value="Radical_SAM"/>
    <property type="match status" value="1"/>
</dbReference>
<proteinExistence type="predicted"/>
<evidence type="ECO:0000256" key="3">
    <source>
        <dbReference type="ARBA" id="ARBA00023004"/>
    </source>
</evidence>
<protein>
    <submittedName>
        <fullName evidence="6">4Fe-4S cluster-binding domain-containing protein</fullName>
    </submittedName>
</protein>
<keyword evidence="2" id="KW-0479">Metal-binding</keyword>
<evidence type="ECO:0000256" key="2">
    <source>
        <dbReference type="ARBA" id="ARBA00022723"/>
    </source>
</evidence>
<dbReference type="InterPro" id="IPR058240">
    <property type="entry name" value="rSAM_sf"/>
</dbReference>
<dbReference type="InterPro" id="IPR013785">
    <property type="entry name" value="Aldolase_TIM"/>
</dbReference>
<evidence type="ECO:0000313" key="6">
    <source>
        <dbReference type="EMBL" id="MDT8900413.1"/>
    </source>
</evidence>
<name>A0ABU3NUD6_9FIRM</name>
<dbReference type="InterPro" id="IPR023867">
    <property type="entry name" value="Sulphatase_maturase_rSAM"/>
</dbReference>
<comment type="caution">
    <text evidence="6">The sequence shown here is derived from an EMBL/GenBank/DDBJ whole genome shotgun (WGS) entry which is preliminary data.</text>
</comment>
<evidence type="ECO:0000259" key="5">
    <source>
        <dbReference type="Pfam" id="PF04055"/>
    </source>
</evidence>
<dbReference type="PANTHER" id="PTHR43273">
    <property type="entry name" value="ANAEROBIC SULFATASE-MATURATING ENZYME HOMOLOG ASLB-RELATED"/>
    <property type="match status" value="1"/>
</dbReference>
<dbReference type="PANTHER" id="PTHR43273:SF8">
    <property type="entry name" value="RADICAL SAM DOMAIN PROTEIN"/>
    <property type="match status" value="1"/>
</dbReference>
<dbReference type="Proteomes" id="UP001254848">
    <property type="component" value="Unassembled WGS sequence"/>
</dbReference>
<dbReference type="SFLD" id="SFLDG01384">
    <property type="entry name" value="thioether_bond_formation_requi"/>
    <property type="match status" value="1"/>
</dbReference>
<dbReference type="Gene3D" id="3.20.20.70">
    <property type="entry name" value="Aldolase class I"/>
    <property type="match status" value="1"/>
</dbReference>
<feature type="domain" description="Radical SAM core" evidence="5">
    <location>
        <begin position="26"/>
        <end position="189"/>
    </location>
</feature>
<keyword evidence="1" id="KW-0949">S-adenosyl-L-methionine</keyword>
<keyword evidence="3" id="KW-0408">Iron</keyword>
<keyword evidence="7" id="KW-1185">Reference proteome</keyword>
<reference evidence="6 7" key="1">
    <citation type="submission" date="2023-07" db="EMBL/GenBank/DDBJ databases">
        <title>The novel representative of Negativicutes class, Anaeroselena agilis gen. nov. sp. nov.</title>
        <authorList>
            <person name="Prokofeva M.I."/>
            <person name="Elcheninov A.G."/>
            <person name="Klyukina A."/>
            <person name="Kublanov I.V."/>
            <person name="Frolov E.N."/>
            <person name="Podosokorskaya O.A."/>
        </authorList>
    </citation>
    <scope>NUCLEOTIDE SEQUENCE [LARGE SCALE GENOMIC DNA]</scope>
    <source>
        <strain evidence="6 7">4137-cl</strain>
    </source>
</reference>
<gene>
    <name evidence="6" type="ORF">Q4T40_04045</name>
</gene>
<dbReference type="EMBL" id="JAUOZS010000001">
    <property type="protein sequence ID" value="MDT8900413.1"/>
    <property type="molecule type" value="Genomic_DNA"/>
</dbReference>
<dbReference type="SFLD" id="SFLDG01067">
    <property type="entry name" value="SPASM/twitch_domain_containing"/>
    <property type="match status" value="1"/>
</dbReference>
<evidence type="ECO:0000313" key="7">
    <source>
        <dbReference type="Proteomes" id="UP001254848"/>
    </source>
</evidence>
<keyword evidence="4" id="KW-0411">Iron-sulfur</keyword>
<dbReference type="SFLD" id="SFLDS00029">
    <property type="entry name" value="Radical_SAM"/>
    <property type="match status" value="1"/>
</dbReference>
<dbReference type="SUPFAM" id="SSF102114">
    <property type="entry name" value="Radical SAM enzymes"/>
    <property type="match status" value="1"/>
</dbReference>
<organism evidence="6 7">
    <name type="scientific">Anaeroselena agilis</name>
    <dbReference type="NCBI Taxonomy" id="3063788"/>
    <lineage>
        <taxon>Bacteria</taxon>
        <taxon>Bacillati</taxon>
        <taxon>Bacillota</taxon>
        <taxon>Negativicutes</taxon>
        <taxon>Acetonemataceae</taxon>
        <taxon>Anaeroselena</taxon>
    </lineage>
</organism>
<accession>A0ABU3NUD6</accession>
<evidence type="ECO:0000256" key="4">
    <source>
        <dbReference type="ARBA" id="ARBA00023014"/>
    </source>
</evidence>
<dbReference type="RefSeq" id="WP_413778959.1">
    <property type="nucleotide sequence ID" value="NZ_JAUOZS010000001.1"/>
</dbReference>
<dbReference type="InterPro" id="IPR007197">
    <property type="entry name" value="rSAM"/>
</dbReference>
<dbReference type="SFLD" id="SFLDG01386">
    <property type="entry name" value="main_SPASM_domain-containing"/>
    <property type="match status" value="1"/>
</dbReference>